<keyword evidence="1" id="KW-1185">Reference proteome</keyword>
<evidence type="ECO:0000313" key="1">
    <source>
        <dbReference type="Proteomes" id="UP000046392"/>
    </source>
</evidence>
<sequence>MNKKNFFKVEFSDDDEYENFRKNIDFSKIIELGFRNSLNNESIFVKDRNYRNRDFYSYSFSGSSPNGRFDSCNLSITIENGREFGILCDGNFLRKESLRKLGIFEKNGLRSVVKKIAMDLLTGNPMLKYENIPTNTRKPLYIHIMNHLFELGLLNPKERCGCKEFNLFFPQNF</sequence>
<reference evidence="2" key="1">
    <citation type="submission" date="2017-02" db="UniProtKB">
        <authorList>
            <consortium name="WormBaseParasite"/>
        </authorList>
    </citation>
    <scope>IDENTIFICATION</scope>
</reference>
<dbReference type="WBParaSite" id="SPAL_0000619200.1">
    <property type="protein sequence ID" value="SPAL_0000619200.1"/>
    <property type="gene ID" value="SPAL_0000619200"/>
</dbReference>
<dbReference type="Proteomes" id="UP000046392">
    <property type="component" value="Unplaced"/>
</dbReference>
<accession>A0A0N5BJS4</accession>
<protein>
    <submittedName>
        <fullName evidence="2">HATPase_c_4 domain-containing protein</fullName>
    </submittedName>
</protein>
<evidence type="ECO:0000313" key="2">
    <source>
        <dbReference type="WBParaSite" id="SPAL_0000619200.1"/>
    </source>
</evidence>
<dbReference type="AlphaFoldDB" id="A0A0N5BJS4"/>
<proteinExistence type="predicted"/>
<organism evidence="1 2">
    <name type="scientific">Strongyloides papillosus</name>
    <name type="common">Intestinal threadworm</name>
    <dbReference type="NCBI Taxonomy" id="174720"/>
    <lineage>
        <taxon>Eukaryota</taxon>
        <taxon>Metazoa</taxon>
        <taxon>Ecdysozoa</taxon>
        <taxon>Nematoda</taxon>
        <taxon>Chromadorea</taxon>
        <taxon>Rhabditida</taxon>
        <taxon>Tylenchina</taxon>
        <taxon>Panagrolaimomorpha</taxon>
        <taxon>Strongyloidoidea</taxon>
        <taxon>Strongyloididae</taxon>
        <taxon>Strongyloides</taxon>
    </lineage>
</organism>
<name>A0A0N5BJS4_STREA</name>